<evidence type="ECO:0000259" key="2">
    <source>
        <dbReference type="Pfam" id="PF01757"/>
    </source>
</evidence>
<protein>
    <recommendedName>
        <fullName evidence="2">Acyltransferase 3 domain-containing protein</fullName>
    </recommendedName>
</protein>
<feature type="transmembrane region" description="Helical" evidence="1">
    <location>
        <begin position="175"/>
        <end position="197"/>
    </location>
</feature>
<dbReference type="OMA" id="DSHWFRR"/>
<dbReference type="Pfam" id="PF01757">
    <property type="entry name" value="Acyl_transf_3"/>
    <property type="match status" value="1"/>
</dbReference>
<dbReference type="RefSeq" id="XP_008087333.1">
    <property type="nucleotide sequence ID" value="XM_008089142.1"/>
</dbReference>
<dbReference type="Proteomes" id="UP000016922">
    <property type="component" value="Unassembled WGS sequence"/>
</dbReference>
<feature type="transmembrane region" description="Helical" evidence="1">
    <location>
        <begin position="106"/>
        <end position="126"/>
    </location>
</feature>
<feature type="domain" description="Acyltransferase 3" evidence="2">
    <location>
        <begin position="9"/>
        <end position="398"/>
    </location>
</feature>
<proteinExistence type="predicted"/>
<feature type="transmembrane region" description="Helical" evidence="1">
    <location>
        <begin position="335"/>
        <end position="354"/>
    </location>
</feature>
<sequence length="447" mass="51559">MAVKAENVKWVDGLRGFASLLVVLTHIARSWDEGLFLPADAEGAKPRVAQWPIIRIMFQGRVGVAIFSLVTGYVCALKPIRQCRSGQQELMMQQLAKSAFRRVPRLMLPTTIATILIWFVTQFGVFEVANRVEGWWLNYTSPNMTPYIGQAVMDLILNCITTWTKMWNVYDKNQWTLLPLLKGSMTVYMFLVATAYLKPRFRMMAAFGFYLYNYIGNEPAFGMQFFFGVFLSDLSQSPSHIAWCQARKWPQRFLAPILILIGLILASYPENHVDWVHWSTKMGHWSVLIFPHDNETPRAYSGLGLNFVALGIHFSPSAKNFLSNRYLLYFGKNSFAVYLLHGSLLRTILVWMYYGFQVPADIIHEDGKREPGHNFPPPSRARFWCWLPIWFVILYTVAHYWTKYVDPLCAKLTERWVKYTFETPQTDLSAGEKPILPHAVQVSELPK</sequence>
<dbReference type="STRING" id="1116229.S3CLB6"/>
<evidence type="ECO:0000313" key="3">
    <source>
        <dbReference type="EMBL" id="EPE26014.1"/>
    </source>
</evidence>
<keyword evidence="1" id="KW-0472">Membrane</keyword>
<dbReference type="HOGENOM" id="CLU_005679_4_0_1"/>
<dbReference type="AlphaFoldDB" id="S3CLB6"/>
<accession>S3CLB6</accession>
<feature type="transmembrane region" description="Helical" evidence="1">
    <location>
        <begin position="253"/>
        <end position="269"/>
    </location>
</feature>
<organism evidence="3 4">
    <name type="scientific">Glarea lozoyensis (strain ATCC 20868 / MF5171)</name>
    <dbReference type="NCBI Taxonomy" id="1116229"/>
    <lineage>
        <taxon>Eukaryota</taxon>
        <taxon>Fungi</taxon>
        <taxon>Dikarya</taxon>
        <taxon>Ascomycota</taxon>
        <taxon>Pezizomycotina</taxon>
        <taxon>Leotiomycetes</taxon>
        <taxon>Helotiales</taxon>
        <taxon>Helotiaceae</taxon>
        <taxon>Glarea</taxon>
    </lineage>
</organism>
<dbReference type="OrthoDB" id="5405781at2759"/>
<evidence type="ECO:0000256" key="1">
    <source>
        <dbReference type="SAM" id="Phobius"/>
    </source>
</evidence>
<dbReference type="KEGG" id="glz:GLAREA_01926"/>
<name>S3CLB6_GLAL2</name>
<evidence type="ECO:0000313" key="4">
    <source>
        <dbReference type="Proteomes" id="UP000016922"/>
    </source>
</evidence>
<gene>
    <name evidence="3" type="ORF">GLAREA_01926</name>
</gene>
<feature type="transmembrane region" description="Helical" evidence="1">
    <location>
        <begin position="209"/>
        <end position="232"/>
    </location>
</feature>
<dbReference type="InterPro" id="IPR002656">
    <property type="entry name" value="Acyl_transf_3_dom"/>
</dbReference>
<dbReference type="eggNOG" id="ENOG502QVJG">
    <property type="taxonomic scope" value="Eukaryota"/>
</dbReference>
<dbReference type="GO" id="GO:0016747">
    <property type="term" value="F:acyltransferase activity, transferring groups other than amino-acyl groups"/>
    <property type="evidence" value="ECO:0007669"/>
    <property type="project" value="InterPro"/>
</dbReference>
<dbReference type="PANTHER" id="PTHR23028">
    <property type="entry name" value="ACETYLTRANSFERASE"/>
    <property type="match status" value="1"/>
</dbReference>
<keyword evidence="4" id="KW-1185">Reference proteome</keyword>
<dbReference type="InterPro" id="IPR050879">
    <property type="entry name" value="Acyltransferase_3"/>
</dbReference>
<keyword evidence="1" id="KW-0812">Transmembrane</keyword>
<keyword evidence="1" id="KW-1133">Transmembrane helix</keyword>
<reference evidence="3 4" key="1">
    <citation type="journal article" date="2013" name="BMC Genomics">
        <title>Genomics-driven discovery of the pneumocandin biosynthetic gene cluster in the fungus Glarea lozoyensis.</title>
        <authorList>
            <person name="Chen L."/>
            <person name="Yue Q."/>
            <person name="Zhang X."/>
            <person name="Xiang M."/>
            <person name="Wang C."/>
            <person name="Li S."/>
            <person name="Che Y."/>
            <person name="Ortiz-Lopez F.J."/>
            <person name="Bills G.F."/>
            <person name="Liu X."/>
            <person name="An Z."/>
        </authorList>
    </citation>
    <scope>NUCLEOTIDE SEQUENCE [LARGE SCALE GENOMIC DNA]</scope>
    <source>
        <strain evidence="4">ATCC 20868 / MF5171</strain>
    </source>
</reference>
<feature type="transmembrane region" description="Helical" evidence="1">
    <location>
        <begin position="381"/>
        <end position="401"/>
    </location>
</feature>
<dbReference type="EMBL" id="KE145371">
    <property type="protein sequence ID" value="EPE26014.1"/>
    <property type="molecule type" value="Genomic_DNA"/>
</dbReference>
<dbReference type="PANTHER" id="PTHR23028:SF128">
    <property type="entry name" value="ACYLTRANSFERASE 3 DOMAIN-CONTAINING PROTEIN"/>
    <property type="match status" value="1"/>
</dbReference>
<dbReference type="GeneID" id="19460984"/>